<evidence type="ECO:0000313" key="4">
    <source>
        <dbReference type="Proteomes" id="UP000561077"/>
    </source>
</evidence>
<name>A0A7W4NUZ4_9PROT</name>
<dbReference type="EMBL" id="JABEQO010000010">
    <property type="protein sequence ID" value="MBB2164818.1"/>
    <property type="molecule type" value="Genomic_DNA"/>
</dbReference>
<dbReference type="GO" id="GO:0016740">
    <property type="term" value="F:transferase activity"/>
    <property type="evidence" value="ECO:0007669"/>
    <property type="project" value="UniProtKB-KW"/>
</dbReference>
<reference evidence="3 4" key="1">
    <citation type="submission" date="2020-04" db="EMBL/GenBank/DDBJ databases">
        <title>Description of novel Gluconacetobacter.</title>
        <authorList>
            <person name="Sombolestani A."/>
        </authorList>
    </citation>
    <scope>NUCLEOTIDE SEQUENCE [LARGE SCALE GENOMIC DNA]</scope>
    <source>
        <strain evidence="2 3">LMG 1728</strain>
        <strain evidence="1 4">LMG 1731</strain>
    </source>
</reference>
<organism evidence="1 4">
    <name type="scientific">Gluconacetobacter dulcium</name>
    <dbReference type="NCBI Taxonomy" id="2729096"/>
    <lineage>
        <taxon>Bacteria</taxon>
        <taxon>Pseudomonadati</taxon>
        <taxon>Pseudomonadota</taxon>
        <taxon>Alphaproteobacteria</taxon>
        <taxon>Acetobacterales</taxon>
        <taxon>Acetobacteraceae</taxon>
        <taxon>Gluconacetobacter</taxon>
    </lineage>
</organism>
<dbReference type="EMBL" id="JABEQN010000010">
    <property type="protein sequence ID" value="MBB2193954.1"/>
    <property type="molecule type" value="Genomic_DNA"/>
</dbReference>
<dbReference type="AlphaFoldDB" id="A0A7W4NUZ4"/>
<dbReference type="RefSeq" id="WP_182973900.1">
    <property type="nucleotide sequence ID" value="NZ_JABEQN010000010.1"/>
</dbReference>
<accession>A0A7W4NUZ4</accession>
<dbReference type="Gene3D" id="3.40.630.30">
    <property type="match status" value="1"/>
</dbReference>
<sequence length="211" mass="23620">MEPLSFEIRHAGCLAEIADDLARLRITVFREWPYLYDGADPLYERQYLEVYLRSPQAAAIVARDGGGRIVGASTCLPLADEAGPMRAPFEARGQDLRRFFYFGESVLLPAWRGQGAGVRFFAMREEVARAAGADFAVFCAVRRPPDHPARPEGWAPLDAFWTRRGYAPLPGLTCVYPWQEVGTGHEVPHRLDFWGKALGTAALPERIVEDR</sequence>
<keyword evidence="1" id="KW-0808">Transferase</keyword>
<dbReference type="Proteomes" id="UP000540490">
    <property type="component" value="Unassembled WGS sequence"/>
</dbReference>
<evidence type="ECO:0000313" key="1">
    <source>
        <dbReference type="EMBL" id="MBB2164818.1"/>
    </source>
</evidence>
<dbReference type="InterPro" id="IPR016181">
    <property type="entry name" value="Acyl_CoA_acyltransferase"/>
</dbReference>
<gene>
    <name evidence="2" type="ORF">HLH25_09920</name>
    <name evidence="1" type="ORF">HLH26_09740</name>
</gene>
<keyword evidence="3" id="KW-1185">Reference proteome</keyword>
<protein>
    <submittedName>
        <fullName evidence="1">GNAT family N-acetyltransferase</fullName>
    </submittedName>
</protein>
<evidence type="ECO:0000313" key="2">
    <source>
        <dbReference type="EMBL" id="MBB2193954.1"/>
    </source>
</evidence>
<proteinExistence type="predicted"/>
<evidence type="ECO:0000313" key="3">
    <source>
        <dbReference type="Proteomes" id="UP000540490"/>
    </source>
</evidence>
<comment type="caution">
    <text evidence="1">The sequence shown here is derived from an EMBL/GenBank/DDBJ whole genome shotgun (WGS) entry which is preliminary data.</text>
</comment>
<dbReference type="SUPFAM" id="SSF55729">
    <property type="entry name" value="Acyl-CoA N-acyltransferases (Nat)"/>
    <property type="match status" value="1"/>
</dbReference>
<dbReference type="Proteomes" id="UP000561077">
    <property type="component" value="Unassembled WGS sequence"/>
</dbReference>